<evidence type="ECO:0000259" key="6">
    <source>
        <dbReference type="Pfam" id="PF04542"/>
    </source>
</evidence>
<evidence type="ECO:0000256" key="3">
    <source>
        <dbReference type="ARBA" id="ARBA00023082"/>
    </source>
</evidence>
<evidence type="ECO:0000259" key="7">
    <source>
        <dbReference type="Pfam" id="PF08281"/>
    </source>
</evidence>
<evidence type="ECO:0008006" key="9">
    <source>
        <dbReference type="Google" id="ProtNLM"/>
    </source>
</evidence>
<keyword evidence="2" id="KW-0805">Transcription regulation</keyword>
<accession>A0A382BMK6</accession>
<dbReference type="Gene3D" id="1.10.10.10">
    <property type="entry name" value="Winged helix-like DNA-binding domain superfamily/Winged helix DNA-binding domain"/>
    <property type="match status" value="1"/>
</dbReference>
<name>A0A382BMK6_9ZZZZ</name>
<dbReference type="Pfam" id="PF08281">
    <property type="entry name" value="Sigma70_r4_2"/>
    <property type="match status" value="1"/>
</dbReference>
<dbReference type="InterPro" id="IPR013325">
    <property type="entry name" value="RNA_pol_sigma_r2"/>
</dbReference>
<dbReference type="GO" id="GO:0006352">
    <property type="term" value="P:DNA-templated transcription initiation"/>
    <property type="evidence" value="ECO:0007669"/>
    <property type="project" value="InterPro"/>
</dbReference>
<dbReference type="PANTHER" id="PTHR43133">
    <property type="entry name" value="RNA POLYMERASE ECF-TYPE SIGMA FACTO"/>
    <property type="match status" value="1"/>
</dbReference>
<evidence type="ECO:0000313" key="8">
    <source>
        <dbReference type="EMBL" id="SVB15025.1"/>
    </source>
</evidence>
<dbReference type="EMBL" id="UINC01030507">
    <property type="protein sequence ID" value="SVB15025.1"/>
    <property type="molecule type" value="Genomic_DNA"/>
</dbReference>
<dbReference type="AlphaFoldDB" id="A0A382BMK6"/>
<evidence type="ECO:0000256" key="1">
    <source>
        <dbReference type="ARBA" id="ARBA00010641"/>
    </source>
</evidence>
<organism evidence="8">
    <name type="scientific">marine metagenome</name>
    <dbReference type="NCBI Taxonomy" id="408172"/>
    <lineage>
        <taxon>unclassified sequences</taxon>
        <taxon>metagenomes</taxon>
        <taxon>ecological metagenomes</taxon>
    </lineage>
</organism>
<evidence type="ECO:0000256" key="5">
    <source>
        <dbReference type="ARBA" id="ARBA00023163"/>
    </source>
</evidence>
<dbReference type="InterPro" id="IPR036388">
    <property type="entry name" value="WH-like_DNA-bd_sf"/>
</dbReference>
<comment type="similarity">
    <text evidence="1">Belongs to the sigma-70 factor family. ECF subfamily.</text>
</comment>
<dbReference type="GO" id="GO:0016987">
    <property type="term" value="F:sigma factor activity"/>
    <property type="evidence" value="ECO:0007669"/>
    <property type="project" value="UniProtKB-KW"/>
</dbReference>
<feature type="domain" description="RNA polymerase sigma factor 70 region 4 type 2" evidence="7">
    <location>
        <begin position="119"/>
        <end position="167"/>
    </location>
</feature>
<dbReference type="InterPro" id="IPR014284">
    <property type="entry name" value="RNA_pol_sigma-70_dom"/>
</dbReference>
<dbReference type="InterPro" id="IPR007627">
    <property type="entry name" value="RNA_pol_sigma70_r2"/>
</dbReference>
<keyword evidence="5" id="KW-0804">Transcription</keyword>
<dbReference type="NCBIfam" id="TIGR02937">
    <property type="entry name" value="sigma70-ECF"/>
    <property type="match status" value="1"/>
</dbReference>
<protein>
    <recommendedName>
        <fullName evidence="9">RNA polymerase sigma-70 region 2 domain-containing protein</fullName>
    </recommendedName>
</protein>
<sequence length="177" mass="21117">MKKDYELIKNFQNGSQTAFNELATKHLDNVYQFFLKYTKNPMEAEDLTQDVFIKLYKSLKRFRFEAEFKTYLFRINLNTAHSFIQRNRWRSMLHLDEVPDSGEKDKNLETGWTKTDVWNSVSRLPKQQRMIVMMRISQELPYKNIGAILKISENSAKVNYHHGMKQLKKWLGDSNEV</sequence>
<feature type="domain" description="RNA polymerase sigma-70 region 2" evidence="6">
    <location>
        <begin position="22"/>
        <end position="90"/>
    </location>
</feature>
<dbReference type="GO" id="GO:0003677">
    <property type="term" value="F:DNA binding"/>
    <property type="evidence" value="ECO:0007669"/>
    <property type="project" value="UniProtKB-KW"/>
</dbReference>
<gene>
    <name evidence="8" type="ORF">METZ01_LOCUS167879</name>
</gene>
<dbReference type="Gene3D" id="1.10.1740.10">
    <property type="match status" value="1"/>
</dbReference>
<dbReference type="InterPro" id="IPR013249">
    <property type="entry name" value="RNA_pol_sigma70_r4_t2"/>
</dbReference>
<keyword evidence="3" id="KW-0731">Sigma factor</keyword>
<dbReference type="Pfam" id="PF04542">
    <property type="entry name" value="Sigma70_r2"/>
    <property type="match status" value="1"/>
</dbReference>
<dbReference type="SUPFAM" id="SSF88946">
    <property type="entry name" value="Sigma2 domain of RNA polymerase sigma factors"/>
    <property type="match status" value="1"/>
</dbReference>
<evidence type="ECO:0000256" key="2">
    <source>
        <dbReference type="ARBA" id="ARBA00023015"/>
    </source>
</evidence>
<evidence type="ECO:0000256" key="4">
    <source>
        <dbReference type="ARBA" id="ARBA00023125"/>
    </source>
</evidence>
<reference evidence="8" key="1">
    <citation type="submission" date="2018-05" db="EMBL/GenBank/DDBJ databases">
        <authorList>
            <person name="Lanie J.A."/>
            <person name="Ng W.-L."/>
            <person name="Kazmierczak K.M."/>
            <person name="Andrzejewski T.M."/>
            <person name="Davidsen T.M."/>
            <person name="Wayne K.J."/>
            <person name="Tettelin H."/>
            <person name="Glass J.I."/>
            <person name="Rusch D."/>
            <person name="Podicherti R."/>
            <person name="Tsui H.-C.T."/>
            <person name="Winkler M.E."/>
        </authorList>
    </citation>
    <scope>NUCLEOTIDE SEQUENCE</scope>
</reference>
<proteinExistence type="inferred from homology"/>
<dbReference type="PANTHER" id="PTHR43133:SF8">
    <property type="entry name" value="RNA POLYMERASE SIGMA FACTOR HI_1459-RELATED"/>
    <property type="match status" value="1"/>
</dbReference>
<keyword evidence="4" id="KW-0238">DNA-binding</keyword>
<dbReference type="InterPro" id="IPR039425">
    <property type="entry name" value="RNA_pol_sigma-70-like"/>
</dbReference>
<dbReference type="SUPFAM" id="SSF88659">
    <property type="entry name" value="Sigma3 and sigma4 domains of RNA polymerase sigma factors"/>
    <property type="match status" value="1"/>
</dbReference>
<dbReference type="InterPro" id="IPR013324">
    <property type="entry name" value="RNA_pol_sigma_r3/r4-like"/>
</dbReference>